<keyword evidence="2 3" id="KW-0040">ANK repeat</keyword>
<evidence type="ECO:0000313" key="5">
    <source>
        <dbReference type="Proteomes" id="UP000828390"/>
    </source>
</evidence>
<dbReference type="Pfam" id="PF00023">
    <property type="entry name" value="Ank"/>
    <property type="match status" value="2"/>
</dbReference>
<dbReference type="Gene3D" id="1.25.40.20">
    <property type="entry name" value="Ankyrin repeat-containing domain"/>
    <property type="match status" value="3"/>
</dbReference>
<dbReference type="InterPro" id="IPR002110">
    <property type="entry name" value="Ankyrin_rpt"/>
</dbReference>
<evidence type="ECO:0000256" key="1">
    <source>
        <dbReference type="ARBA" id="ARBA00022737"/>
    </source>
</evidence>
<feature type="repeat" description="ANK" evidence="3">
    <location>
        <begin position="38"/>
        <end position="70"/>
    </location>
</feature>
<dbReference type="SMART" id="SM00248">
    <property type="entry name" value="ANK"/>
    <property type="match status" value="9"/>
</dbReference>
<reference evidence="4" key="2">
    <citation type="submission" date="2020-11" db="EMBL/GenBank/DDBJ databases">
        <authorList>
            <person name="McCartney M.A."/>
            <person name="Auch B."/>
            <person name="Kono T."/>
            <person name="Mallez S."/>
            <person name="Becker A."/>
            <person name="Gohl D.M."/>
            <person name="Silverstein K.A.T."/>
            <person name="Koren S."/>
            <person name="Bechman K.B."/>
            <person name="Herman A."/>
            <person name="Abrahante J.E."/>
            <person name="Garbe J."/>
        </authorList>
    </citation>
    <scope>NUCLEOTIDE SEQUENCE</scope>
    <source>
        <strain evidence="4">Duluth1</strain>
        <tissue evidence="4">Whole animal</tissue>
    </source>
</reference>
<proteinExistence type="predicted"/>
<dbReference type="PROSITE" id="PS50297">
    <property type="entry name" value="ANK_REP_REGION"/>
    <property type="match status" value="3"/>
</dbReference>
<keyword evidence="1" id="KW-0677">Repeat</keyword>
<comment type="caution">
    <text evidence="4">The sequence shown here is derived from an EMBL/GenBank/DDBJ whole genome shotgun (WGS) entry which is preliminary data.</text>
</comment>
<accession>A0A9D4GF46</accession>
<dbReference type="PRINTS" id="PR01415">
    <property type="entry name" value="ANKYRIN"/>
</dbReference>
<name>A0A9D4GF46_DREPO</name>
<dbReference type="AlphaFoldDB" id="A0A9D4GF46"/>
<evidence type="ECO:0000256" key="2">
    <source>
        <dbReference type="ARBA" id="ARBA00023043"/>
    </source>
</evidence>
<evidence type="ECO:0000256" key="3">
    <source>
        <dbReference type="PROSITE-ProRule" id="PRU00023"/>
    </source>
</evidence>
<dbReference type="EMBL" id="JAIWYP010000006">
    <property type="protein sequence ID" value="KAH3815965.1"/>
    <property type="molecule type" value="Genomic_DNA"/>
</dbReference>
<reference evidence="4" key="1">
    <citation type="journal article" date="2019" name="bioRxiv">
        <title>The Genome of the Zebra Mussel, Dreissena polymorpha: A Resource for Invasive Species Research.</title>
        <authorList>
            <person name="McCartney M.A."/>
            <person name="Auch B."/>
            <person name="Kono T."/>
            <person name="Mallez S."/>
            <person name="Zhang Y."/>
            <person name="Obille A."/>
            <person name="Becker A."/>
            <person name="Abrahante J.E."/>
            <person name="Garbe J."/>
            <person name="Badalamenti J.P."/>
            <person name="Herman A."/>
            <person name="Mangelson H."/>
            <person name="Liachko I."/>
            <person name="Sullivan S."/>
            <person name="Sone E.D."/>
            <person name="Koren S."/>
            <person name="Silverstein K.A.T."/>
            <person name="Beckman K.B."/>
            <person name="Gohl D.M."/>
        </authorList>
    </citation>
    <scope>NUCLEOTIDE SEQUENCE</scope>
    <source>
        <strain evidence="4">Duluth1</strain>
        <tissue evidence="4">Whole animal</tissue>
    </source>
</reference>
<dbReference type="Proteomes" id="UP000828390">
    <property type="component" value="Unassembled WGS sequence"/>
</dbReference>
<dbReference type="PROSITE" id="PS50088">
    <property type="entry name" value="ANK_REPEAT"/>
    <property type="match status" value="3"/>
</dbReference>
<keyword evidence="5" id="KW-1185">Reference proteome</keyword>
<dbReference type="PANTHER" id="PTHR24198:SF165">
    <property type="entry name" value="ANKYRIN REPEAT-CONTAINING PROTEIN-RELATED"/>
    <property type="match status" value="1"/>
</dbReference>
<gene>
    <name evidence="4" type="ORF">DPMN_144504</name>
</gene>
<protein>
    <submittedName>
        <fullName evidence="4">Uncharacterized protein</fullName>
    </submittedName>
</protein>
<dbReference type="InterPro" id="IPR036770">
    <property type="entry name" value="Ankyrin_rpt-contain_sf"/>
</dbReference>
<sequence>MDAAMYMAVQNNEPTTLRQLIDSGADVNEYYQDMTLISAKSILHMCCEKGRYDCVKVLLERGANLYIRDTWYQTPLMYCMITQYDDIAALLLQHDPGIVDIGDKYGKSALHIAVDVGSIDCLKVLLRYGADVNVRNDYGVTPLIHVCGNKSLEVDVMLEMVRLLVESGADPNLKCYREARTALQCAMITKHVEVVETLLSAGSDPNVLDNGGRCPITTLLWYHRATGNDVDDDVMIICILLIQSGASLNRCRFEHSNALCMATLYGYSKLVEYFLNNGAHQNAGFYCGVTPLQIATRHKDIRMMKILLQWPSDLYRKGRVIRGELDYNTDVFHLAIDIGAFEVAILLADSGYNVTRVKYFTDWSQAPPSSFNSEPVMLDYFRQRACSVQGLFILTMFAIRKSMPGNITESARDLPLPKSLIGAIQLENVLT</sequence>
<evidence type="ECO:0000313" key="4">
    <source>
        <dbReference type="EMBL" id="KAH3815965.1"/>
    </source>
</evidence>
<dbReference type="PANTHER" id="PTHR24198">
    <property type="entry name" value="ANKYRIN REPEAT AND PROTEIN KINASE DOMAIN-CONTAINING PROTEIN"/>
    <property type="match status" value="1"/>
</dbReference>
<organism evidence="4 5">
    <name type="scientific">Dreissena polymorpha</name>
    <name type="common">Zebra mussel</name>
    <name type="synonym">Mytilus polymorpha</name>
    <dbReference type="NCBI Taxonomy" id="45954"/>
    <lineage>
        <taxon>Eukaryota</taxon>
        <taxon>Metazoa</taxon>
        <taxon>Spiralia</taxon>
        <taxon>Lophotrochozoa</taxon>
        <taxon>Mollusca</taxon>
        <taxon>Bivalvia</taxon>
        <taxon>Autobranchia</taxon>
        <taxon>Heteroconchia</taxon>
        <taxon>Euheterodonta</taxon>
        <taxon>Imparidentia</taxon>
        <taxon>Neoheterodontei</taxon>
        <taxon>Myida</taxon>
        <taxon>Dreissenoidea</taxon>
        <taxon>Dreissenidae</taxon>
        <taxon>Dreissena</taxon>
    </lineage>
</organism>
<dbReference type="SUPFAM" id="SSF48403">
    <property type="entry name" value="Ankyrin repeat"/>
    <property type="match status" value="1"/>
</dbReference>
<dbReference type="Pfam" id="PF12796">
    <property type="entry name" value="Ank_2"/>
    <property type="match status" value="2"/>
</dbReference>
<feature type="repeat" description="ANK" evidence="3">
    <location>
        <begin position="105"/>
        <end position="137"/>
    </location>
</feature>
<feature type="repeat" description="ANK" evidence="3">
    <location>
        <begin position="178"/>
        <end position="210"/>
    </location>
</feature>